<sequence length="608" mass="69592">MFEELESFRVLGLSDKTLEALSEKGFSEPTDIQRECIPLLLENKLDVIGQARTGTGKTAAFALPILETIDEKDKSTQALILAPTRELAMQVASEIDSLKGKREISVDAIYGGTSYENQFKKLKKGLQIVVGTPGRIQDHLDRGTLDISKISFAVLDEADEMLDMGFVEDIEKILANSPKDKRMLLFSATMPDPILRLAENFMRDYTVVRIKKQESEEVLTEQYYYDLRESDKMEALCRIIDYSDDFYGIVFCKTKVQCEEIGRKLSERGYNAEALHGDLSQKQREIILQNLRDHKIKILVATDVAARGIDVQELTHVINFTIPQDPEVYIHRIGRTGRAGKKGTAITFVTPSEARKFGFIKRISRMSIEKGTLPSSNDIILKKKERILDKVRASFKEQAIEYEEIAANLLEEEDSFVIVKSLLKLLYKNELDKSQYHTIRSLEKPQDKKKKAKDDKAIDDCGTTRLFIAMGRKDGLTKRLLANMLIERCRVRDEDIQNIEVMDEFSFINVPSMYADLIINAFKTRGEKGKPLIVKAKAEKESKKPIKVSKKSNTQTSIRRSRRKWEDDIQPYGRDSRDDDDDFDIKRNHPPKKKPHGKYNINKKAKKH</sequence>
<dbReference type="GO" id="GO:0003724">
    <property type="term" value="F:RNA helicase activity"/>
    <property type="evidence" value="ECO:0007669"/>
    <property type="project" value="UniProtKB-EC"/>
</dbReference>
<organism evidence="12 13">
    <name type="scientific">Bullifex porci</name>
    <dbReference type="NCBI Taxonomy" id="2606638"/>
    <lineage>
        <taxon>Bacteria</taxon>
        <taxon>Pseudomonadati</taxon>
        <taxon>Spirochaetota</taxon>
        <taxon>Spirochaetia</taxon>
        <taxon>Spirochaetales</taxon>
        <taxon>Spirochaetaceae</taxon>
        <taxon>Bullifex</taxon>
    </lineage>
</organism>
<keyword evidence="2 7" id="KW-0547">Nucleotide-binding</keyword>
<evidence type="ECO:0000259" key="9">
    <source>
        <dbReference type="PROSITE" id="PS51192"/>
    </source>
</evidence>
<dbReference type="Proteomes" id="UP000460549">
    <property type="component" value="Unassembled WGS sequence"/>
</dbReference>
<dbReference type="RefSeq" id="WP_154424572.1">
    <property type="nucleotide sequence ID" value="NZ_VUNN01000003.1"/>
</dbReference>
<dbReference type="PANTHER" id="PTHR47963">
    <property type="entry name" value="DEAD-BOX ATP-DEPENDENT RNA HELICASE 47, MITOCHONDRIAL"/>
    <property type="match status" value="1"/>
</dbReference>
<keyword evidence="13" id="KW-1185">Reference proteome</keyword>
<dbReference type="InterPro" id="IPR027417">
    <property type="entry name" value="P-loop_NTPase"/>
</dbReference>
<gene>
    <name evidence="12" type="ORF">FYJ80_02600</name>
</gene>
<dbReference type="GO" id="GO:0005524">
    <property type="term" value="F:ATP binding"/>
    <property type="evidence" value="ECO:0007669"/>
    <property type="project" value="UniProtKB-KW"/>
</dbReference>
<evidence type="ECO:0000256" key="7">
    <source>
        <dbReference type="RuleBase" id="RU000492"/>
    </source>
</evidence>
<evidence type="ECO:0000259" key="10">
    <source>
        <dbReference type="PROSITE" id="PS51194"/>
    </source>
</evidence>
<feature type="domain" description="Helicase C-terminal" evidence="10">
    <location>
        <begin position="219"/>
        <end position="380"/>
    </location>
</feature>
<feature type="domain" description="DEAD-box RNA helicase Q" evidence="11">
    <location>
        <begin position="6"/>
        <end position="34"/>
    </location>
</feature>
<dbReference type="PROSITE" id="PS51195">
    <property type="entry name" value="Q_MOTIF"/>
    <property type="match status" value="1"/>
</dbReference>
<dbReference type="AlphaFoldDB" id="A0A7X2PBE6"/>
<dbReference type="GO" id="GO:0003723">
    <property type="term" value="F:RNA binding"/>
    <property type="evidence" value="ECO:0007669"/>
    <property type="project" value="TreeGrafter"/>
</dbReference>
<evidence type="ECO:0000256" key="8">
    <source>
        <dbReference type="SAM" id="MobiDB-lite"/>
    </source>
</evidence>
<proteinExistence type="inferred from homology"/>
<evidence type="ECO:0000256" key="1">
    <source>
        <dbReference type="ARBA" id="ARBA00012552"/>
    </source>
</evidence>
<dbReference type="InterPro" id="IPR011545">
    <property type="entry name" value="DEAD/DEAH_box_helicase_dom"/>
</dbReference>
<feature type="short sequence motif" description="Q motif" evidence="6">
    <location>
        <begin position="6"/>
        <end position="34"/>
    </location>
</feature>
<keyword evidence="3 7" id="KW-0378">Hydrolase</keyword>
<dbReference type="Gene3D" id="3.30.70.330">
    <property type="match status" value="1"/>
</dbReference>
<dbReference type="Pfam" id="PF00270">
    <property type="entry name" value="DEAD"/>
    <property type="match status" value="1"/>
</dbReference>
<accession>A0A7X2PBE6</accession>
<evidence type="ECO:0000256" key="6">
    <source>
        <dbReference type="PROSITE-ProRule" id="PRU00552"/>
    </source>
</evidence>
<dbReference type="InterPro" id="IPR001650">
    <property type="entry name" value="Helicase_C-like"/>
</dbReference>
<dbReference type="Pfam" id="PF00271">
    <property type="entry name" value="Helicase_C"/>
    <property type="match status" value="1"/>
</dbReference>
<dbReference type="PANTHER" id="PTHR47963:SF8">
    <property type="entry name" value="ATP-DEPENDENT RNA HELICASE DEAD"/>
    <property type="match status" value="1"/>
</dbReference>
<dbReference type="InterPro" id="IPR050547">
    <property type="entry name" value="DEAD_box_RNA_helicases"/>
</dbReference>
<dbReference type="Gene3D" id="3.40.50.300">
    <property type="entry name" value="P-loop containing nucleotide triphosphate hydrolases"/>
    <property type="match status" value="2"/>
</dbReference>
<evidence type="ECO:0000256" key="3">
    <source>
        <dbReference type="ARBA" id="ARBA00022801"/>
    </source>
</evidence>
<dbReference type="Pfam" id="PF03880">
    <property type="entry name" value="DbpA"/>
    <property type="match status" value="1"/>
</dbReference>
<feature type="region of interest" description="Disordered" evidence="8">
    <location>
        <begin position="544"/>
        <end position="608"/>
    </location>
</feature>
<evidence type="ECO:0000313" key="13">
    <source>
        <dbReference type="Proteomes" id="UP000460549"/>
    </source>
</evidence>
<evidence type="ECO:0000256" key="2">
    <source>
        <dbReference type="ARBA" id="ARBA00022741"/>
    </source>
</evidence>
<comment type="caution">
    <text evidence="12">The sequence shown here is derived from an EMBL/GenBank/DDBJ whole genome shotgun (WGS) entry which is preliminary data.</text>
</comment>
<dbReference type="InterPro" id="IPR014014">
    <property type="entry name" value="RNA_helicase_DEAD_Q_motif"/>
</dbReference>
<dbReference type="GO" id="GO:0016787">
    <property type="term" value="F:hydrolase activity"/>
    <property type="evidence" value="ECO:0007669"/>
    <property type="project" value="UniProtKB-KW"/>
</dbReference>
<dbReference type="InterPro" id="IPR000629">
    <property type="entry name" value="RNA-helicase_DEAD-box_CS"/>
</dbReference>
<dbReference type="PROSITE" id="PS51194">
    <property type="entry name" value="HELICASE_CTER"/>
    <property type="match status" value="1"/>
</dbReference>
<dbReference type="CDD" id="cd12252">
    <property type="entry name" value="RRM_DbpA"/>
    <property type="match status" value="1"/>
</dbReference>
<dbReference type="InterPro" id="IPR012677">
    <property type="entry name" value="Nucleotide-bd_a/b_plait_sf"/>
</dbReference>
<dbReference type="CDD" id="cd00268">
    <property type="entry name" value="DEADc"/>
    <property type="match status" value="1"/>
</dbReference>
<dbReference type="PROSITE" id="PS00039">
    <property type="entry name" value="DEAD_ATP_HELICASE"/>
    <property type="match status" value="1"/>
</dbReference>
<reference evidence="12 13" key="1">
    <citation type="submission" date="2019-08" db="EMBL/GenBank/DDBJ databases">
        <title>In-depth cultivation of the pig gut microbiome towards novel bacterial diversity and tailored functional studies.</title>
        <authorList>
            <person name="Wylensek D."/>
            <person name="Hitch T.C.A."/>
            <person name="Clavel T."/>
        </authorList>
    </citation>
    <scope>NUCLEOTIDE SEQUENCE [LARGE SCALE GENOMIC DNA]</scope>
    <source>
        <strain evidence="12 13">NM-380-WT-3C1</strain>
    </source>
</reference>
<evidence type="ECO:0000256" key="4">
    <source>
        <dbReference type="ARBA" id="ARBA00022806"/>
    </source>
</evidence>
<feature type="compositionally biased region" description="Basic residues" evidence="8">
    <location>
        <begin position="588"/>
        <end position="608"/>
    </location>
</feature>
<dbReference type="PROSITE" id="PS51192">
    <property type="entry name" value="HELICASE_ATP_BIND_1"/>
    <property type="match status" value="1"/>
</dbReference>
<keyword evidence="4 7" id="KW-0347">Helicase</keyword>
<name>A0A7X2PBE6_9SPIO</name>
<dbReference type="SMART" id="SM00490">
    <property type="entry name" value="HELICc"/>
    <property type="match status" value="1"/>
</dbReference>
<feature type="domain" description="Helicase ATP-binding" evidence="9">
    <location>
        <begin position="38"/>
        <end position="208"/>
    </location>
</feature>
<dbReference type="InterPro" id="IPR014001">
    <property type="entry name" value="Helicase_ATP-bd"/>
</dbReference>
<dbReference type="SMART" id="SM00487">
    <property type="entry name" value="DEXDc"/>
    <property type="match status" value="1"/>
</dbReference>
<dbReference type="InterPro" id="IPR044742">
    <property type="entry name" value="DEAD/DEAH_RhlB"/>
</dbReference>
<dbReference type="InterPro" id="IPR005580">
    <property type="entry name" value="DbpA/CsdA_RNA-bd_dom"/>
</dbReference>
<dbReference type="EMBL" id="VUNN01000003">
    <property type="protein sequence ID" value="MSU05672.1"/>
    <property type="molecule type" value="Genomic_DNA"/>
</dbReference>
<dbReference type="SUPFAM" id="SSF52540">
    <property type="entry name" value="P-loop containing nucleoside triphosphate hydrolases"/>
    <property type="match status" value="1"/>
</dbReference>
<keyword evidence="5 7" id="KW-0067">ATP-binding</keyword>
<dbReference type="CDD" id="cd18787">
    <property type="entry name" value="SF2_C_DEAD"/>
    <property type="match status" value="1"/>
</dbReference>
<evidence type="ECO:0000256" key="5">
    <source>
        <dbReference type="ARBA" id="ARBA00022840"/>
    </source>
</evidence>
<dbReference type="EC" id="3.6.4.13" evidence="1"/>
<evidence type="ECO:0000259" key="11">
    <source>
        <dbReference type="PROSITE" id="PS51195"/>
    </source>
</evidence>
<evidence type="ECO:0000313" key="12">
    <source>
        <dbReference type="EMBL" id="MSU05672.1"/>
    </source>
</evidence>
<protein>
    <recommendedName>
        <fullName evidence="1">RNA helicase</fullName>
        <ecNumber evidence="1">3.6.4.13</ecNumber>
    </recommendedName>
</protein>
<comment type="similarity">
    <text evidence="7">Belongs to the DEAD box helicase family.</text>
</comment>